<proteinExistence type="predicted"/>
<name>A0ACB8A4R6_9AGAM</name>
<organism evidence="1 2">
    <name type="scientific">Hygrophoropsis aurantiaca</name>
    <dbReference type="NCBI Taxonomy" id="72124"/>
    <lineage>
        <taxon>Eukaryota</taxon>
        <taxon>Fungi</taxon>
        <taxon>Dikarya</taxon>
        <taxon>Basidiomycota</taxon>
        <taxon>Agaricomycotina</taxon>
        <taxon>Agaricomycetes</taxon>
        <taxon>Agaricomycetidae</taxon>
        <taxon>Boletales</taxon>
        <taxon>Coniophorineae</taxon>
        <taxon>Hygrophoropsidaceae</taxon>
        <taxon>Hygrophoropsis</taxon>
    </lineage>
</organism>
<sequence length="520" mass="58332">MQTFDRMESQLFTRTTGITEVIDLREIRLLESMSTLTINACAGAKRNIIDLPPEVLCEIVNNLPAVIDVVRFCKVCKPFQRLFYDRRLWYDRYRRSRLPRPPGSRICQSGRAMAKALVATTRCHKRWVSKPSSGRAIHPKTINLNLCSTLLSGCRTVACGRWLLILSDNNCRILCRDLDAPTTDAWSIVYRSKSGIYYCSSVTAVPDENGYAQTFVVVAEKHKRSSDLGRFKIFKLHPCAEENGEAQARPQRVVESRDSEPNFGNRIRREMSKIRATFRPRPHPPRKPIIELEQLHESTSSFNLFTSDFCVSVGLRLLTIAYFSTWETPGEAQGCDLFAFDFETMEQYQVSPGTLVSTLRMILWHPQSMQSPPSGTRSPALLLELRHCLIVPSGWFSFNNSPILLEPASNGLTRGILVGPKDPGFLKPGILAVVDLTEKDTNSILIPTPHEDYVDVNRILANILSIIVITMTPVCGGIAPRQGALETGWSRDYFGGWTDHFALSLLSSLAGMLILLPITG</sequence>
<keyword evidence="2" id="KW-1185">Reference proteome</keyword>
<gene>
    <name evidence="1" type="ORF">BJ138DRAFT_1182210</name>
</gene>
<comment type="caution">
    <text evidence="1">The sequence shown here is derived from an EMBL/GenBank/DDBJ whole genome shotgun (WGS) entry which is preliminary data.</text>
</comment>
<dbReference type="EMBL" id="MU267873">
    <property type="protein sequence ID" value="KAH7907772.1"/>
    <property type="molecule type" value="Genomic_DNA"/>
</dbReference>
<reference evidence="1" key="1">
    <citation type="journal article" date="2021" name="New Phytol.">
        <title>Evolutionary innovations through gain and loss of genes in the ectomycorrhizal Boletales.</title>
        <authorList>
            <person name="Wu G."/>
            <person name="Miyauchi S."/>
            <person name="Morin E."/>
            <person name="Kuo A."/>
            <person name="Drula E."/>
            <person name="Varga T."/>
            <person name="Kohler A."/>
            <person name="Feng B."/>
            <person name="Cao Y."/>
            <person name="Lipzen A."/>
            <person name="Daum C."/>
            <person name="Hundley H."/>
            <person name="Pangilinan J."/>
            <person name="Johnson J."/>
            <person name="Barry K."/>
            <person name="LaButti K."/>
            <person name="Ng V."/>
            <person name="Ahrendt S."/>
            <person name="Min B."/>
            <person name="Choi I.G."/>
            <person name="Park H."/>
            <person name="Plett J.M."/>
            <person name="Magnuson J."/>
            <person name="Spatafora J.W."/>
            <person name="Nagy L.G."/>
            <person name="Henrissat B."/>
            <person name="Grigoriev I.V."/>
            <person name="Yang Z.L."/>
            <person name="Xu J."/>
            <person name="Martin F.M."/>
        </authorList>
    </citation>
    <scope>NUCLEOTIDE SEQUENCE</scope>
    <source>
        <strain evidence="1">ATCC 28755</strain>
    </source>
</reference>
<accession>A0ACB8A4R6</accession>
<protein>
    <submittedName>
        <fullName evidence="1">Uncharacterized protein</fullName>
    </submittedName>
</protein>
<evidence type="ECO:0000313" key="1">
    <source>
        <dbReference type="EMBL" id="KAH7907772.1"/>
    </source>
</evidence>
<dbReference type="Proteomes" id="UP000790377">
    <property type="component" value="Unassembled WGS sequence"/>
</dbReference>
<evidence type="ECO:0000313" key="2">
    <source>
        <dbReference type="Proteomes" id="UP000790377"/>
    </source>
</evidence>